<organism evidence="3 4">
    <name type="scientific">Apium graveolens</name>
    <name type="common">Celery</name>
    <dbReference type="NCBI Taxonomy" id="4045"/>
    <lineage>
        <taxon>Eukaryota</taxon>
        <taxon>Viridiplantae</taxon>
        <taxon>Streptophyta</taxon>
        <taxon>Embryophyta</taxon>
        <taxon>Tracheophyta</taxon>
        <taxon>Spermatophyta</taxon>
        <taxon>Magnoliopsida</taxon>
        <taxon>eudicotyledons</taxon>
        <taxon>Gunneridae</taxon>
        <taxon>Pentapetalae</taxon>
        <taxon>asterids</taxon>
        <taxon>campanulids</taxon>
        <taxon>Apiales</taxon>
        <taxon>Apiaceae</taxon>
        <taxon>Apioideae</taxon>
        <taxon>apioid superclade</taxon>
        <taxon>Apieae</taxon>
        <taxon>Apium</taxon>
    </lineage>
</organism>
<reference evidence="3" key="1">
    <citation type="submission" date="2020-01" db="EMBL/GenBank/DDBJ databases">
        <title>The Celery Genome Sequence Reveals Sequential Paleo-tetraploidization, Resistance Gene Elimination, Karyotype Evolution, and Functional Innovation in Apiales.</title>
        <authorList>
            <person name="Song X."/>
        </authorList>
    </citation>
    <scope>NUCLEOTIDE SEQUENCE</scope>
    <source>
        <tissue evidence="3">Leaf</tissue>
    </source>
</reference>
<evidence type="ECO:0000256" key="1">
    <source>
        <dbReference type="ARBA" id="ARBA00010515"/>
    </source>
</evidence>
<protein>
    <recommendedName>
        <fullName evidence="2">Alpha/beta hydrolase fold-3 domain-containing protein</fullName>
    </recommendedName>
</protein>
<comment type="similarity">
    <text evidence="1">Belongs to the 'GDXG' lipolytic enzyme family.</text>
</comment>
<dbReference type="EMBL" id="WRXP01001505">
    <property type="protein sequence ID" value="KAF1002262.1"/>
    <property type="molecule type" value="Genomic_DNA"/>
</dbReference>
<dbReference type="GO" id="GO:0016787">
    <property type="term" value="F:hydrolase activity"/>
    <property type="evidence" value="ECO:0007669"/>
    <property type="project" value="InterPro"/>
</dbReference>
<sequence length="332" mass="36981">MVPTTTENTQPADAVDPFSYLGMVFNADGTITRKEEPLQTPATFDFTQFPVFTQDITINQSNNTGARIYVPRKTLESTTANLLPVIIYIHGGGFVIGRPSSPIFHYFCSVMAVETPALIVSVDYRLAPEHRLPAAYQDIVEVLQWIKTSPHELLVKYGDLSKCYIMGGSAGGNIAYHAPAFIKDVDLKPMIIEGLVLIQPYFGGTKRTESELRHVNNPTLPLHVNDVMWDLGLPDGADRDHEYCNPTVESKLGVCDWIRKLGLRVMVKGCDGDPLRDRQVELVKMMNERGIEVVSSFDEGYFHGIDVFDPSYAKSLCLAIRNFISPAHETTL</sequence>
<dbReference type="Proteomes" id="UP000593563">
    <property type="component" value="Unassembled WGS sequence"/>
</dbReference>
<dbReference type="PANTHER" id="PTHR23024:SF546">
    <property type="entry name" value="CARBOXYLESTERASE 120-RELATED"/>
    <property type="match status" value="1"/>
</dbReference>
<dbReference type="AlphaFoldDB" id="A0A6L5BCA0"/>
<evidence type="ECO:0000313" key="3">
    <source>
        <dbReference type="EMBL" id="KAF1002262.1"/>
    </source>
</evidence>
<gene>
    <name evidence="3" type="ORF">AG4045_018138</name>
</gene>
<keyword evidence="4" id="KW-1185">Reference proteome</keyword>
<dbReference type="PANTHER" id="PTHR23024">
    <property type="entry name" value="ARYLACETAMIDE DEACETYLASE"/>
    <property type="match status" value="1"/>
</dbReference>
<dbReference type="Pfam" id="PF07859">
    <property type="entry name" value="Abhydrolase_3"/>
    <property type="match status" value="1"/>
</dbReference>
<dbReference type="InterPro" id="IPR029058">
    <property type="entry name" value="AB_hydrolase_fold"/>
</dbReference>
<comment type="caution">
    <text evidence="3">The sequence shown here is derived from an EMBL/GenBank/DDBJ whole genome shotgun (WGS) entry which is preliminary data.</text>
</comment>
<dbReference type="Gene3D" id="3.40.50.1820">
    <property type="entry name" value="alpha/beta hydrolase"/>
    <property type="match status" value="1"/>
</dbReference>
<evidence type="ECO:0000313" key="4">
    <source>
        <dbReference type="Proteomes" id="UP000593563"/>
    </source>
</evidence>
<dbReference type="InterPro" id="IPR050466">
    <property type="entry name" value="Carboxylest/Gibb_receptor"/>
</dbReference>
<feature type="domain" description="Alpha/beta hydrolase fold-3" evidence="2">
    <location>
        <begin position="86"/>
        <end position="305"/>
    </location>
</feature>
<name>A0A6L5BCA0_APIGR</name>
<accession>A0A6L5BCA0</accession>
<proteinExistence type="inferred from homology"/>
<dbReference type="InterPro" id="IPR013094">
    <property type="entry name" value="AB_hydrolase_3"/>
</dbReference>
<dbReference type="SUPFAM" id="SSF53474">
    <property type="entry name" value="alpha/beta-Hydrolases"/>
    <property type="match status" value="1"/>
</dbReference>
<evidence type="ECO:0000259" key="2">
    <source>
        <dbReference type="Pfam" id="PF07859"/>
    </source>
</evidence>